<dbReference type="PANTHER" id="PTHR30273">
    <property type="entry name" value="PERIPLASMIC SIGNAL SENSOR AND SIGMA FACTOR ACTIVATOR FECR-RELATED"/>
    <property type="match status" value="1"/>
</dbReference>
<dbReference type="Gene3D" id="2.60.120.1440">
    <property type="match status" value="1"/>
</dbReference>
<dbReference type="STRING" id="192903.SAMN04488513_10623"/>
<dbReference type="Gene3D" id="3.55.50.30">
    <property type="match status" value="1"/>
</dbReference>
<evidence type="ECO:0000259" key="1">
    <source>
        <dbReference type="Pfam" id="PF04773"/>
    </source>
</evidence>
<dbReference type="InterPro" id="IPR032508">
    <property type="entry name" value="FecR_C"/>
</dbReference>
<reference evidence="4" key="1">
    <citation type="submission" date="2016-11" db="EMBL/GenBank/DDBJ databases">
        <authorList>
            <person name="Varghese N."/>
            <person name="Submissions S."/>
        </authorList>
    </citation>
    <scope>NUCLEOTIDE SEQUENCE [LARGE SCALE GENOMIC DNA]</scope>
    <source>
        <strain evidence="4">DSM 19858</strain>
    </source>
</reference>
<accession>A0A1M6KDJ7</accession>
<dbReference type="OrthoDB" id="704021at2"/>
<dbReference type="InterPro" id="IPR006860">
    <property type="entry name" value="FecR"/>
</dbReference>
<dbReference type="RefSeq" id="WP_072994570.1">
    <property type="nucleotide sequence ID" value="NZ_FQYU01000006.1"/>
</dbReference>
<dbReference type="PANTHER" id="PTHR30273:SF2">
    <property type="entry name" value="PROTEIN FECR"/>
    <property type="match status" value="1"/>
</dbReference>
<feature type="domain" description="FecR protein" evidence="1">
    <location>
        <begin position="169"/>
        <end position="262"/>
    </location>
</feature>
<dbReference type="InterPro" id="IPR012373">
    <property type="entry name" value="Ferrdict_sens_TM"/>
</dbReference>
<organism evidence="3 4">
    <name type="scientific">Pseudozobellia thermophila</name>
    <dbReference type="NCBI Taxonomy" id="192903"/>
    <lineage>
        <taxon>Bacteria</taxon>
        <taxon>Pseudomonadati</taxon>
        <taxon>Bacteroidota</taxon>
        <taxon>Flavobacteriia</taxon>
        <taxon>Flavobacteriales</taxon>
        <taxon>Flavobacteriaceae</taxon>
        <taxon>Pseudozobellia</taxon>
    </lineage>
</organism>
<dbReference type="AlphaFoldDB" id="A0A1M6KDJ7"/>
<dbReference type="EMBL" id="FQYU01000006">
    <property type="protein sequence ID" value="SHJ57001.1"/>
    <property type="molecule type" value="Genomic_DNA"/>
</dbReference>
<protein>
    <submittedName>
        <fullName evidence="3">FecR family protein</fullName>
    </submittedName>
</protein>
<evidence type="ECO:0000259" key="2">
    <source>
        <dbReference type="Pfam" id="PF16344"/>
    </source>
</evidence>
<sequence>MSKKDLKSVLERIKNTEKIDTKDLIGLSDEEKQLIYQLYNGGLLDESLRLMEESDTDESWNALKNKIADKKTPVIPLWRKFTKYAAVFVGVAAVLYMVKKEDTSLDPTELQPQNSITLKVGESKVKLIKENDEQKIVSTDGIVVGKQNGNTLTYSNDSQIDRVIYNELKIPNGKIFNVELSDGTSVHLNSGTRIKYPVKFLPGHNREVFIEGEAYFKVAKDTEHPFIVNADAVAVRVLGTEFNITSYADDKEIRTVLVEGSVDMTNTFAPGDKALLKPGQKAIWTKTAHTTQIEEVDVEIYTAWLSGELIFRDVSFNEMAKKLERQYNVSIVNNNTLLATKTLNARFNVKVENIEDILTSLKQIQNFDYRIEDRTIIID</sequence>
<dbReference type="Proteomes" id="UP000184543">
    <property type="component" value="Unassembled WGS sequence"/>
</dbReference>
<proteinExistence type="predicted"/>
<evidence type="ECO:0000313" key="4">
    <source>
        <dbReference type="Proteomes" id="UP000184543"/>
    </source>
</evidence>
<feature type="domain" description="Protein FecR C-terminal" evidence="2">
    <location>
        <begin position="308"/>
        <end position="378"/>
    </location>
</feature>
<evidence type="ECO:0000313" key="3">
    <source>
        <dbReference type="EMBL" id="SHJ57001.1"/>
    </source>
</evidence>
<dbReference type="Pfam" id="PF04773">
    <property type="entry name" value="FecR"/>
    <property type="match status" value="1"/>
</dbReference>
<dbReference type="Pfam" id="PF16344">
    <property type="entry name" value="FecR_C"/>
    <property type="match status" value="1"/>
</dbReference>
<name>A0A1M6KDJ7_9FLAO</name>
<dbReference type="FunFam" id="2.60.120.1440:FF:000001">
    <property type="entry name" value="Putative anti-sigma factor"/>
    <property type="match status" value="1"/>
</dbReference>
<dbReference type="GO" id="GO:0016989">
    <property type="term" value="F:sigma factor antagonist activity"/>
    <property type="evidence" value="ECO:0007669"/>
    <property type="project" value="TreeGrafter"/>
</dbReference>
<gene>
    <name evidence="3" type="ORF">SAMN04488513_10623</name>
</gene>
<keyword evidence="4" id="KW-1185">Reference proteome</keyword>